<dbReference type="EMBL" id="JAQBIE010000045">
    <property type="protein sequence ID" value="MDB6179613.1"/>
    <property type="molecule type" value="Genomic_DNA"/>
</dbReference>
<evidence type="ECO:0000313" key="4">
    <source>
        <dbReference type="Proteomes" id="UP001165641"/>
    </source>
</evidence>
<organism evidence="3 4">
    <name type="scientific">Paracoccus onchidii</name>
    <dbReference type="NCBI Taxonomy" id="3017813"/>
    <lineage>
        <taxon>Bacteria</taxon>
        <taxon>Pseudomonadati</taxon>
        <taxon>Pseudomonadota</taxon>
        <taxon>Alphaproteobacteria</taxon>
        <taxon>Rhodobacterales</taxon>
        <taxon>Paracoccaceae</taxon>
        <taxon>Paracoccus</taxon>
    </lineage>
</organism>
<evidence type="ECO:0000256" key="1">
    <source>
        <dbReference type="SAM" id="MobiDB-lite"/>
    </source>
</evidence>
<dbReference type="InterPro" id="IPR005183">
    <property type="entry name" value="DUF305_CopM-like"/>
</dbReference>
<keyword evidence="4" id="KW-1185">Reference proteome</keyword>
<protein>
    <submittedName>
        <fullName evidence="3">DUF305 domain-containing protein</fullName>
    </submittedName>
</protein>
<reference evidence="3" key="1">
    <citation type="submission" date="2022-12" db="EMBL/GenBank/DDBJ databases">
        <title>Paracoccus onchidii sp. nov., isolated from a marine invertebrate from the South China Sea.</title>
        <authorList>
            <person name="Xu S."/>
            <person name="Liu Z."/>
            <person name="Xu Y."/>
        </authorList>
    </citation>
    <scope>NUCLEOTIDE SEQUENCE</scope>
    <source>
        <strain evidence="3">Z330</strain>
    </source>
</reference>
<dbReference type="PANTHER" id="PTHR36933:SF1">
    <property type="entry name" value="SLL0788 PROTEIN"/>
    <property type="match status" value="1"/>
</dbReference>
<dbReference type="RefSeq" id="WP_271890706.1">
    <property type="nucleotide sequence ID" value="NZ_JAQBIE010000045.1"/>
</dbReference>
<accession>A0ABT4ZJW7</accession>
<dbReference type="PANTHER" id="PTHR36933">
    <property type="entry name" value="SLL0788 PROTEIN"/>
    <property type="match status" value="1"/>
</dbReference>
<name>A0ABT4ZJW7_9RHOB</name>
<dbReference type="Proteomes" id="UP001165641">
    <property type="component" value="Unassembled WGS sequence"/>
</dbReference>
<evidence type="ECO:0000313" key="3">
    <source>
        <dbReference type="EMBL" id="MDB6179613.1"/>
    </source>
</evidence>
<dbReference type="InterPro" id="IPR012347">
    <property type="entry name" value="Ferritin-like"/>
</dbReference>
<gene>
    <name evidence="3" type="ORF">PAF17_19295</name>
</gene>
<comment type="caution">
    <text evidence="3">The sequence shown here is derived from an EMBL/GenBank/DDBJ whole genome shotgun (WGS) entry which is preliminary data.</text>
</comment>
<dbReference type="Gene3D" id="1.20.1260.10">
    <property type="match status" value="1"/>
</dbReference>
<feature type="domain" description="DUF305" evidence="2">
    <location>
        <begin position="87"/>
        <end position="158"/>
    </location>
</feature>
<evidence type="ECO:0000259" key="2">
    <source>
        <dbReference type="Pfam" id="PF03713"/>
    </source>
</evidence>
<feature type="region of interest" description="Disordered" evidence="1">
    <location>
        <begin position="1"/>
        <end position="25"/>
    </location>
</feature>
<proteinExistence type="predicted"/>
<dbReference type="Pfam" id="PF03713">
    <property type="entry name" value="DUF305"/>
    <property type="match status" value="1"/>
</dbReference>
<sequence>MTDTFTEGTRKQCAKDMPPSDPRRRTAISSLATGAALAVLIPAVAALAEAGTTDSHQGQHAEMHMDIPAPAPGTDSAALKAEQPFLAENEAAMDKMMADMAAQPTGNIDADFVAMMIPHHQGAIDMAILQLKYGTNPKLKNIAQEIIVTQQQEIKAMRLSIGLPPGGNVDGQTAN</sequence>